<gene>
    <name evidence="1" type="ORF">P5673_024605</name>
</gene>
<reference evidence="1" key="2">
    <citation type="journal article" date="2023" name="Science">
        <title>Genomic signatures of disease resistance in endangered staghorn corals.</title>
        <authorList>
            <person name="Vollmer S.V."/>
            <person name="Selwyn J.D."/>
            <person name="Despard B.A."/>
            <person name="Roesel C.L."/>
        </authorList>
    </citation>
    <scope>NUCLEOTIDE SEQUENCE</scope>
    <source>
        <strain evidence="1">K2</strain>
    </source>
</reference>
<evidence type="ECO:0000313" key="1">
    <source>
        <dbReference type="EMBL" id="KAK2553909.1"/>
    </source>
</evidence>
<dbReference type="AlphaFoldDB" id="A0AAD9UXS6"/>
<dbReference type="Proteomes" id="UP001249851">
    <property type="component" value="Unassembled WGS sequence"/>
</dbReference>
<sequence>MVTVHADRVRAHGDDHPLECYVCGPGSPCGPANKDKRTCNPPMEDGCATFVLDSVTRKNCTNALACSLSGIGDRKLRRDHCKISR</sequence>
<reference evidence="1" key="1">
    <citation type="journal article" date="2023" name="G3 (Bethesda)">
        <title>Whole genome assembly and annotation of the endangered Caribbean coral Acropora cervicornis.</title>
        <authorList>
            <person name="Selwyn J.D."/>
            <person name="Vollmer S.V."/>
        </authorList>
    </citation>
    <scope>NUCLEOTIDE SEQUENCE</scope>
    <source>
        <strain evidence="1">K2</strain>
    </source>
</reference>
<protein>
    <submittedName>
        <fullName evidence="1">Uncharacterized protein</fullName>
    </submittedName>
</protein>
<keyword evidence="2" id="KW-1185">Reference proteome</keyword>
<organism evidence="1 2">
    <name type="scientific">Acropora cervicornis</name>
    <name type="common">Staghorn coral</name>
    <dbReference type="NCBI Taxonomy" id="6130"/>
    <lineage>
        <taxon>Eukaryota</taxon>
        <taxon>Metazoa</taxon>
        <taxon>Cnidaria</taxon>
        <taxon>Anthozoa</taxon>
        <taxon>Hexacorallia</taxon>
        <taxon>Scleractinia</taxon>
        <taxon>Astrocoeniina</taxon>
        <taxon>Acroporidae</taxon>
        <taxon>Acropora</taxon>
    </lineage>
</organism>
<name>A0AAD9UXS6_ACRCE</name>
<accession>A0AAD9UXS6</accession>
<evidence type="ECO:0000313" key="2">
    <source>
        <dbReference type="Proteomes" id="UP001249851"/>
    </source>
</evidence>
<proteinExistence type="predicted"/>
<dbReference type="EMBL" id="JARQWQ010000073">
    <property type="protein sequence ID" value="KAK2553909.1"/>
    <property type="molecule type" value="Genomic_DNA"/>
</dbReference>
<comment type="caution">
    <text evidence="1">The sequence shown here is derived from an EMBL/GenBank/DDBJ whole genome shotgun (WGS) entry which is preliminary data.</text>
</comment>